<gene>
    <name evidence="4" type="ORF">KSF_011380</name>
</gene>
<accession>A0A8J3N0C2</accession>
<keyword evidence="3" id="KW-0812">Transmembrane</keyword>
<dbReference type="SUPFAM" id="SSF141571">
    <property type="entry name" value="Pentapeptide repeat-like"/>
    <property type="match status" value="1"/>
</dbReference>
<keyword evidence="3" id="KW-0472">Membrane</keyword>
<feature type="transmembrane region" description="Helical" evidence="3">
    <location>
        <begin position="449"/>
        <end position="466"/>
    </location>
</feature>
<evidence type="ECO:0000313" key="4">
    <source>
        <dbReference type="EMBL" id="GHO91090.1"/>
    </source>
</evidence>
<dbReference type="Gene3D" id="2.160.20.80">
    <property type="entry name" value="E3 ubiquitin-protein ligase SopA"/>
    <property type="match status" value="1"/>
</dbReference>
<organism evidence="4 5">
    <name type="scientific">Reticulibacter mediterranei</name>
    <dbReference type="NCBI Taxonomy" id="2778369"/>
    <lineage>
        <taxon>Bacteria</taxon>
        <taxon>Bacillati</taxon>
        <taxon>Chloroflexota</taxon>
        <taxon>Ktedonobacteria</taxon>
        <taxon>Ktedonobacterales</taxon>
        <taxon>Reticulibacteraceae</taxon>
        <taxon>Reticulibacter</taxon>
    </lineage>
</organism>
<dbReference type="InterPro" id="IPR001646">
    <property type="entry name" value="5peptide_repeat"/>
</dbReference>
<feature type="transmembrane region" description="Helical" evidence="3">
    <location>
        <begin position="422"/>
        <end position="443"/>
    </location>
</feature>
<sequence length="527" mass="58093">MTQRQQPSHDGSVAQHMHNGQDSCGERPSNDQPAAWKAYWRSLGYPWRTEPEIDRARQELLEARRALPPDPQKSIYPFKGIKLGRADVEWLLATHENGEGPIDWRDQAQQRRQGLDLRGAVLSGDSSRGINLRGLPLSRLQGGLSREQWSGWVKTNKELLDQAAVDLEEADLFGTHLEGACLTAAHLNQADLRLAGLEGANLTGAQLEGANLTGAQLEGANLTGAQLERAYLTGAELAKANLHGARLACATLFGTQLKDAYLVGAQLEEANLTGAQLGGTNLRRAMLGRAILSGTLEGSDFAEAVLVDENGIGPRLAAVQWGKIDLSTVDWSQVKQLDDEHVAYEEKEEHGEQKDALTRLNMFKQAVRAYRQLALALKEQGLYEEAAYFSYRAHVLQCEVLRRQIGLKRDAKKRGDQSGSSWFWQLSKYLSSLFLHLATGYGYKPWRSVITYLLIIIVFALAYAVFDHVALLPNALVLSLAGFHGRGFFAAGAVVGASEILLVLEAVVGLLIEICYIVVFTRRFLEQ</sequence>
<dbReference type="RefSeq" id="WP_220202010.1">
    <property type="nucleotide sequence ID" value="NZ_BNJK01000001.1"/>
</dbReference>
<evidence type="ECO:0000256" key="2">
    <source>
        <dbReference type="SAM" id="MobiDB-lite"/>
    </source>
</evidence>
<evidence type="ECO:0008006" key="6">
    <source>
        <dbReference type="Google" id="ProtNLM"/>
    </source>
</evidence>
<feature type="region of interest" description="Disordered" evidence="2">
    <location>
        <begin position="1"/>
        <end position="33"/>
    </location>
</feature>
<dbReference type="PANTHER" id="PTHR47485">
    <property type="entry name" value="THYLAKOID LUMENAL 17.4 KDA PROTEIN, CHLOROPLASTIC"/>
    <property type="match status" value="1"/>
</dbReference>
<keyword evidence="1" id="KW-0677">Repeat</keyword>
<name>A0A8J3N0C2_9CHLR</name>
<dbReference type="Pfam" id="PF00805">
    <property type="entry name" value="Pentapeptide"/>
    <property type="match status" value="3"/>
</dbReference>
<feature type="transmembrane region" description="Helical" evidence="3">
    <location>
        <begin position="500"/>
        <end position="521"/>
    </location>
</feature>
<evidence type="ECO:0000313" key="5">
    <source>
        <dbReference type="Proteomes" id="UP000597444"/>
    </source>
</evidence>
<evidence type="ECO:0000256" key="1">
    <source>
        <dbReference type="ARBA" id="ARBA00022737"/>
    </source>
</evidence>
<dbReference type="Proteomes" id="UP000597444">
    <property type="component" value="Unassembled WGS sequence"/>
</dbReference>
<protein>
    <recommendedName>
        <fullName evidence="6">Pentapeptide repeat-containing protein</fullName>
    </recommendedName>
</protein>
<dbReference type="AlphaFoldDB" id="A0A8J3N0C2"/>
<evidence type="ECO:0000256" key="3">
    <source>
        <dbReference type="SAM" id="Phobius"/>
    </source>
</evidence>
<comment type="caution">
    <text evidence="4">The sequence shown here is derived from an EMBL/GenBank/DDBJ whole genome shotgun (WGS) entry which is preliminary data.</text>
</comment>
<keyword evidence="3" id="KW-1133">Transmembrane helix</keyword>
<dbReference type="PANTHER" id="PTHR47485:SF1">
    <property type="entry name" value="THYLAKOID LUMENAL 17.4 KDA PROTEIN, CHLOROPLASTIC"/>
    <property type="match status" value="1"/>
</dbReference>
<reference evidence="4" key="1">
    <citation type="submission" date="2020-10" db="EMBL/GenBank/DDBJ databases">
        <title>Taxonomic study of unclassified bacteria belonging to the class Ktedonobacteria.</title>
        <authorList>
            <person name="Yabe S."/>
            <person name="Wang C.M."/>
            <person name="Zheng Y."/>
            <person name="Sakai Y."/>
            <person name="Cavaletti L."/>
            <person name="Monciardini P."/>
            <person name="Donadio S."/>
        </authorList>
    </citation>
    <scope>NUCLEOTIDE SEQUENCE</scope>
    <source>
        <strain evidence="4">ID150040</strain>
    </source>
</reference>
<keyword evidence="5" id="KW-1185">Reference proteome</keyword>
<proteinExistence type="predicted"/>
<dbReference type="EMBL" id="BNJK01000001">
    <property type="protein sequence ID" value="GHO91090.1"/>
    <property type="molecule type" value="Genomic_DNA"/>
</dbReference>